<sequence>MTGWHILVRRWRWVSSGPLDANQLFPYRTPFAIKSLLAVPTIWWSAEYGGKGQYWAGSVAPCPFIPLSSFLYSFPSSFPHECGVIKTWSIVGCQLTNLEVASKEEFGVFCISHEAHVPSLTTSHQSLSGRVQHGLSAS</sequence>
<evidence type="ECO:0000313" key="2">
    <source>
        <dbReference type="Proteomes" id="UP000324222"/>
    </source>
</evidence>
<evidence type="ECO:0000313" key="1">
    <source>
        <dbReference type="EMBL" id="MPC95069.1"/>
    </source>
</evidence>
<dbReference type="EMBL" id="VSRR010100920">
    <property type="protein sequence ID" value="MPC95069.1"/>
    <property type="molecule type" value="Genomic_DNA"/>
</dbReference>
<name>A0A5B7JJT0_PORTR</name>
<reference evidence="1 2" key="1">
    <citation type="submission" date="2019-05" db="EMBL/GenBank/DDBJ databases">
        <title>Another draft genome of Portunus trituberculatus and its Hox gene families provides insights of decapod evolution.</title>
        <authorList>
            <person name="Jeong J.-H."/>
            <person name="Song I."/>
            <person name="Kim S."/>
            <person name="Choi T."/>
            <person name="Kim D."/>
            <person name="Ryu S."/>
            <person name="Kim W."/>
        </authorList>
    </citation>
    <scope>NUCLEOTIDE SEQUENCE [LARGE SCALE GENOMIC DNA]</scope>
    <source>
        <tissue evidence="1">Muscle</tissue>
    </source>
</reference>
<protein>
    <submittedName>
        <fullName evidence="1">Uncharacterized protein</fullName>
    </submittedName>
</protein>
<gene>
    <name evidence="1" type="ORF">E2C01_090264</name>
</gene>
<dbReference type="Proteomes" id="UP000324222">
    <property type="component" value="Unassembled WGS sequence"/>
</dbReference>
<accession>A0A5B7JJT0</accession>
<comment type="caution">
    <text evidence="1">The sequence shown here is derived from an EMBL/GenBank/DDBJ whole genome shotgun (WGS) entry which is preliminary data.</text>
</comment>
<dbReference type="AlphaFoldDB" id="A0A5B7JJT0"/>
<keyword evidence="2" id="KW-1185">Reference proteome</keyword>
<proteinExistence type="predicted"/>
<organism evidence="1 2">
    <name type="scientific">Portunus trituberculatus</name>
    <name type="common">Swimming crab</name>
    <name type="synonym">Neptunus trituberculatus</name>
    <dbReference type="NCBI Taxonomy" id="210409"/>
    <lineage>
        <taxon>Eukaryota</taxon>
        <taxon>Metazoa</taxon>
        <taxon>Ecdysozoa</taxon>
        <taxon>Arthropoda</taxon>
        <taxon>Crustacea</taxon>
        <taxon>Multicrustacea</taxon>
        <taxon>Malacostraca</taxon>
        <taxon>Eumalacostraca</taxon>
        <taxon>Eucarida</taxon>
        <taxon>Decapoda</taxon>
        <taxon>Pleocyemata</taxon>
        <taxon>Brachyura</taxon>
        <taxon>Eubrachyura</taxon>
        <taxon>Portunoidea</taxon>
        <taxon>Portunidae</taxon>
        <taxon>Portuninae</taxon>
        <taxon>Portunus</taxon>
    </lineage>
</organism>